<protein>
    <submittedName>
        <fullName evidence="1">Uncharacterized protein</fullName>
    </submittedName>
</protein>
<sequence>MRPAPAHLPATIWMVDDIPSRMVFAGRRWKVSDRPTRLRRSIWSAVPGSDRGLCGWRFQGTDDEGYSLVFDVFRGEDGWHVHQSYD</sequence>
<evidence type="ECO:0000313" key="2">
    <source>
        <dbReference type="Proteomes" id="UP000436027"/>
    </source>
</evidence>
<organism evidence="1 2">
    <name type="scientific">Microbacterium maritypicum</name>
    <name type="common">Microbacterium liquefaciens</name>
    <dbReference type="NCBI Taxonomy" id="33918"/>
    <lineage>
        <taxon>Bacteria</taxon>
        <taxon>Bacillati</taxon>
        <taxon>Actinomycetota</taxon>
        <taxon>Actinomycetes</taxon>
        <taxon>Micrococcales</taxon>
        <taxon>Microbacteriaceae</taxon>
        <taxon>Microbacterium</taxon>
    </lineage>
</organism>
<gene>
    <name evidence="1" type="ORF">F6W70_03735</name>
</gene>
<dbReference type="EMBL" id="WAAQ01000001">
    <property type="protein sequence ID" value="KAB1886568.1"/>
    <property type="molecule type" value="Genomic_DNA"/>
</dbReference>
<proteinExistence type="predicted"/>
<dbReference type="AlphaFoldDB" id="A0AAD3ZZJ9"/>
<evidence type="ECO:0000313" key="1">
    <source>
        <dbReference type="EMBL" id="KAB1886568.1"/>
    </source>
</evidence>
<dbReference type="Proteomes" id="UP000436027">
    <property type="component" value="Unassembled WGS sequence"/>
</dbReference>
<name>A0AAD3ZZJ9_MICMQ</name>
<accession>A0AAD3ZZJ9</accession>
<comment type="caution">
    <text evidence="1">The sequence shown here is derived from an EMBL/GenBank/DDBJ whole genome shotgun (WGS) entry which is preliminary data.</text>
</comment>
<reference evidence="1 2" key="1">
    <citation type="submission" date="2019-09" db="EMBL/GenBank/DDBJ databases">
        <title>Whole genome sequencing of Microbacterium maritypicum.</title>
        <authorList>
            <person name="Lenchi N."/>
        </authorList>
    </citation>
    <scope>NUCLEOTIDE SEQUENCE [LARGE SCALE GENOMIC DNA]</scope>
    <source>
        <strain evidence="1 2">DSM 12512</strain>
    </source>
</reference>